<evidence type="ECO:0000313" key="3">
    <source>
        <dbReference type="EMBL" id="MET1491594.1"/>
    </source>
</evidence>
<dbReference type="EMBL" id="JBEWLZ010000013">
    <property type="protein sequence ID" value="MET1491594.1"/>
    <property type="molecule type" value="Genomic_DNA"/>
</dbReference>
<gene>
    <name evidence="3" type="ORF">ABVT11_17270</name>
</gene>
<dbReference type="Pfam" id="PF04717">
    <property type="entry name" value="Phage_base_V"/>
    <property type="match status" value="1"/>
</dbReference>
<evidence type="ECO:0000256" key="1">
    <source>
        <dbReference type="SAM" id="MobiDB-lite"/>
    </source>
</evidence>
<reference evidence="3 4" key="1">
    <citation type="submission" date="2024-07" db="EMBL/GenBank/DDBJ databases">
        <title>Uliginosibacterium paludis KCTC:42655.</title>
        <authorList>
            <person name="Kim M.K."/>
        </authorList>
    </citation>
    <scope>NUCLEOTIDE SEQUENCE [LARGE SCALE GENOMIC DNA]</scope>
    <source>
        <strain evidence="3 4">KCTC 42655</strain>
    </source>
</reference>
<organism evidence="3 4">
    <name type="scientific">Uliginosibacterium paludis</name>
    <dbReference type="NCBI Taxonomy" id="1615952"/>
    <lineage>
        <taxon>Bacteria</taxon>
        <taxon>Pseudomonadati</taxon>
        <taxon>Pseudomonadota</taxon>
        <taxon>Betaproteobacteria</taxon>
        <taxon>Rhodocyclales</taxon>
        <taxon>Zoogloeaceae</taxon>
        <taxon>Uliginosibacterium</taxon>
    </lineage>
</organism>
<feature type="region of interest" description="Disordered" evidence="1">
    <location>
        <begin position="209"/>
        <end position="231"/>
    </location>
</feature>
<dbReference type="Proteomes" id="UP001548590">
    <property type="component" value="Unassembled WGS sequence"/>
</dbReference>
<keyword evidence="4" id="KW-1185">Reference proteome</keyword>
<protein>
    <submittedName>
        <fullName evidence="3">Phage baseplate assembly protein V</fullName>
    </submittedName>
</protein>
<dbReference type="Gene3D" id="2.40.50.230">
    <property type="entry name" value="Gp5 N-terminal domain"/>
    <property type="match status" value="1"/>
</dbReference>
<name>A0ABV2CUK2_9RHOO</name>
<proteinExistence type="predicted"/>
<dbReference type="InterPro" id="IPR006531">
    <property type="entry name" value="Gp5/Vgr_OB"/>
</dbReference>
<sequence length="231" mass="23842">MDSLRLADLSRRLESLIRTGTIAAVDLASVRVRVASGGLTTQWLPWLEQRAASTSTWDPPVMGEQVLLLCPSGEPAAGVVLRGLHTDAAPPPSSSADEHVIRYPDGAVILYNHASSALHVTGIKTATVKASELVTLDVPKTHITGDVTIDGDLLVLGRATITKLLSYLAGMFGQAGSGAGEGNTIHGPINQTGGSFTTDGDVIASNISLTGHDHEEHGTGGGITSKPRGAA</sequence>
<dbReference type="RefSeq" id="WP_345929490.1">
    <property type="nucleotide sequence ID" value="NZ_JBDIVF010000010.1"/>
</dbReference>
<dbReference type="NCBIfam" id="TIGR01644">
    <property type="entry name" value="phage_P2_V"/>
    <property type="match status" value="1"/>
</dbReference>
<accession>A0ABV2CUK2</accession>
<dbReference type="Gene3D" id="6.20.150.10">
    <property type="match status" value="1"/>
</dbReference>
<evidence type="ECO:0000259" key="2">
    <source>
        <dbReference type="Pfam" id="PF04717"/>
    </source>
</evidence>
<dbReference type="InterPro" id="IPR013046">
    <property type="entry name" value="GpV/Gp45"/>
</dbReference>
<evidence type="ECO:0000313" key="4">
    <source>
        <dbReference type="Proteomes" id="UP001548590"/>
    </source>
</evidence>
<comment type="caution">
    <text evidence="3">The sequence shown here is derived from an EMBL/GenBank/DDBJ whole genome shotgun (WGS) entry which is preliminary data.</text>
</comment>
<feature type="domain" description="Gp5/Type VI secretion system Vgr protein OB-fold" evidence="2">
    <location>
        <begin position="18"/>
        <end position="85"/>
    </location>
</feature>
<dbReference type="InterPro" id="IPR037026">
    <property type="entry name" value="Vgr_OB-fold_dom_sf"/>
</dbReference>